<name>A0A4R9JD76_9LEPT</name>
<dbReference type="InterPro" id="IPR020449">
    <property type="entry name" value="Tscrpt_reg_AraC-type_HTH"/>
</dbReference>
<dbReference type="Gene3D" id="1.10.10.60">
    <property type="entry name" value="Homeodomain-like"/>
    <property type="match status" value="1"/>
</dbReference>
<dbReference type="InterPro" id="IPR011622">
    <property type="entry name" value="7TMR_DISM_rcpt_extracell_dom2"/>
</dbReference>
<feature type="transmembrane region" description="Helical" evidence="5">
    <location>
        <begin position="355"/>
        <end position="376"/>
    </location>
</feature>
<evidence type="ECO:0000256" key="4">
    <source>
        <dbReference type="SAM" id="Coils"/>
    </source>
</evidence>
<dbReference type="Pfam" id="PF07696">
    <property type="entry name" value="7TMR-DISMED2"/>
    <property type="match status" value="1"/>
</dbReference>
<accession>A0A4R9JD76</accession>
<dbReference type="RefSeq" id="WP_135613741.1">
    <property type="nucleotide sequence ID" value="NZ_RQFY01000001.1"/>
</dbReference>
<keyword evidence="5" id="KW-1133">Transmembrane helix</keyword>
<feature type="transmembrane region" description="Helical" evidence="5">
    <location>
        <begin position="241"/>
        <end position="259"/>
    </location>
</feature>
<dbReference type="SMART" id="SM00342">
    <property type="entry name" value="HTH_ARAC"/>
    <property type="match status" value="1"/>
</dbReference>
<keyword evidence="6" id="KW-0732">Signal</keyword>
<dbReference type="Gene3D" id="2.60.40.2380">
    <property type="match status" value="1"/>
</dbReference>
<evidence type="ECO:0000256" key="1">
    <source>
        <dbReference type="ARBA" id="ARBA00023015"/>
    </source>
</evidence>
<dbReference type="InterPro" id="IPR009057">
    <property type="entry name" value="Homeodomain-like_sf"/>
</dbReference>
<feature type="transmembrane region" description="Helical" evidence="5">
    <location>
        <begin position="271"/>
        <end position="289"/>
    </location>
</feature>
<dbReference type="Proteomes" id="UP000297871">
    <property type="component" value="Unassembled WGS sequence"/>
</dbReference>
<dbReference type="AlphaFoldDB" id="A0A4R9JD76"/>
<evidence type="ECO:0000256" key="5">
    <source>
        <dbReference type="SAM" id="Phobius"/>
    </source>
</evidence>
<feature type="coiled-coil region" evidence="4">
    <location>
        <begin position="379"/>
        <end position="406"/>
    </location>
</feature>
<evidence type="ECO:0000256" key="2">
    <source>
        <dbReference type="ARBA" id="ARBA00023125"/>
    </source>
</evidence>
<feature type="transmembrane region" description="Helical" evidence="5">
    <location>
        <begin position="203"/>
        <end position="221"/>
    </location>
</feature>
<keyword evidence="1" id="KW-0805">Transcription regulation</keyword>
<reference evidence="8" key="1">
    <citation type="journal article" date="2019" name="PLoS Negl. Trop. Dis.">
        <title>Revisiting the worldwide diversity of Leptospira species in the environment.</title>
        <authorList>
            <person name="Vincent A.T."/>
            <person name="Schiettekatte O."/>
            <person name="Bourhy P."/>
            <person name="Veyrier F.J."/>
            <person name="Picardeau M."/>
        </authorList>
    </citation>
    <scope>NUCLEOTIDE SEQUENCE [LARGE SCALE GENOMIC DNA]</scope>
    <source>
        <strain evidence="8">201800265</strain>
    </source>
</reference>
<evidence type="ECO:0000259" key="7">
    <source>
        <dbReference type="PROSITE" id="PS01124"/>
    </source>
</evidence>
<dbReference type="PROSITE" id="PS01124">
    <property type="entry name" value="HTH_ARAC_FAMILY_2"/>
    <property type="match status" value="1"/>
</dbReference>
<feature type="chain" id="PRO_5020565806" evidence="6">
    <location>
        <begin position="21"/>
        <end position="540"/>
    </location>
</feature>
<dbReference type="InterPro" id="IPR011623">
    <property type="entry name" value="7TMR_DISM_rcpt_extracell_dom1"/>
</dbReference>
<feature type="transmembrane region" description="Helical" evidence="5">
    <location>
        <begin position="326"/>
        <end position="349"/>
    </location>
</feature>
<dbReference type="InterPro" id="IPR018060">
    <property type="entry name" value="HTH_AraC"/>
</dbReference>
<dbReference type="EMBL" id="RQFY01000001">
    <property type="protein sequence ID" value="TGL36802.1"/>
    <property type="molecule type" value="Genomic_DNA"/>
</dbReference>
<gene>
    <name evidence="8" type="ORF">EHQ52_02690</name>
</gene>
<dbReference type="PRINTS" id="PR00032">
    <property type="entry name" value="HTHARAC"/>
</dbReference>
<dbReference type="Pfam" id="PF12833">
    <property type="entry name" value="HTH_18"/>
    <property type="match status" value="1"/>
</dbReference>
<dbReference type="PROSITE" id="PS51257">
    <property type="entry name" value="PROKAR_LIPOPROTEIN"/>
    <property type="match status" value="1"/>
</dbReference>
<sequence length="540" mass="62895">MWRSYITCLLVSLLAIGACKLPNQGEKETNCSLEVLQLRTSSAGERDPNSAFTQVFEDLGQPTIDFGFTDRTIWIKLKSKPFSNEKKCYAILEWPTITNIDFFLQTNTGEWNLYGQAGSILERSKWKVSWLDHPSIPLLQNKEILVRINTRSLIRIPITILSEEEARDRTNDRTMFSSFYAGFMLAICLFSLFFFYTLKDQIYLWYGGYIFCVTLNFSLVYSSAPRIIWPESPYWINHGIFFSQALTLFFGVAFFREFVDLKTFFPRIDKIAVALLIFSLISSIASVLSDWNRLFSRGFSLIYMIWLPAFLIVTIRMLIQGQNHLLTFIITWGAFYSAAFVYILWIMQVLPPNPLFLYLPAWALPLEVIFFAASIYQRYKNLDLVRKKLEMEMKTAMDRLSEFSINSEGSRISDQKSSKYLRSKIHNTNVNEILGEIERLFTQEMIFKEENLSLASLAARLELNPHQLSEICNTQLNTTFPRLLSYYRIQHSIQLLKEKSEWNILEIAYESGFGSKAAFNAEFKRITGRTPKQFRMFEFP</sequence>
<dbReference type="GO" id="GO:0003700">
    <property type="term" value="F:DNA-binding transcription factor activity"/>
    <property type="evidence" value="ECO:0007669"/>
    <property type="project" value="InterPro"/>
</dbReference>
<evidence type="ECO:0000313" key="8">
    <source>
        <dbReference type="EMBL" id="TGL36802.1"/>
    </source>
</evidence>
<feature type="transmembrane region" description="Helical" evidence="5">
    <location>
        <begin position="301"/>
        <end position="319"/>
    </location>
</feature>
<dbReference type="SUPFAM" id="SSF46689">
    <property type="entry name" value="Homeodomain-like"/>
    <property type="match status" value="1"/>
</dbReference>
<evidence type="ECO:0000313" key="9">
    <source>
        <dbReference type="Proteomes" id="UP000297871"/>
    </source>
</evidence>
<dbReference type="PANTHER" id="PTHR43280:SF29">
    <property type="entry name" value="ARAC-FAMILY TRANSCRIPTIONAL REGULATOR"/>
    <property type="match status" value="1"/>
</dbReference>
<feature type="signal peptide" evidence="6">
    <location>
        <begin position="1"/>
        <end position="20"/>
    </location>
</feature>
<dbReference type="InterPro" id="IPR018062">
    <property type="entry name" value="HTH_AraC-typ_CS"/>
</dbReference>
<keyword evidence="5" id="KW-0472">Membrane</keyword>
<organism evidence="8 9">
    <name type="scientific">Leptospira koniambonensis</name>
    <dbReference type="NCBI Taxonomy" id="2484950"/>
    <lineage>
        <taxon>Bacteria</taxon>
        <taxon>Pseudomonadati</taxon>
        <taxon>Spirochaetota</taxon>
        <taxon>Spirochaetia</taxon>
        <taxon>Leptospirales</taxon>
        <taxon>Leptospiraceae</taxon>
        <taxon>Leptospira</taxon>
    </lineage>
</organism>
<dbReference type="Pfam" id="PF07695">
    <property type="entry name" value="7TMR-DISM_7TM"/>
    <property type="match status" value="1"/>
</dbReference>
<dbReference type="GO" id="GO:0043565">
    <property type="term" value="F:sequence-specific DNA binding"/>
    <property type="evidence" value="ECO:0007669"/>
    <property type="project" value="InterPro"/>
</dbReference>
<keyword evidence="9" id="KW-1185">Reference proteome</keyword>
<evidence type="ECO:0000256" key="6">
    <source>
        <dbReference type="SAM" id="SignalP"/>
    </source>
</evidence>
<dbReference type="PROSITE" id="PS00041">
    <property type="entry name" value="HTH_ARAC_FAMILY_1"/>
    <property type="match status" value="1"/>
</dbReference>
<feature type="transmembrane region" description="Helical" evidence="5">
    <location>
        <begin position="175"/>
        <end position="196"/>
    </location>
</feature>
<proteinExistence type="predicted"/>
<dbReference type="PANTHER" id="PTHR43280">
    <property type="entry name" value="ARAC-FAMILY TRANSCRIPTIONAL REGULATOR"/>
    <property type="match status" value="1"/>
</dbReference>
<feature type="domain" description="HTH araC/xylS-type" evidence="7">
    <location>
        <begin position="431"/>
        <end position="537"/>
    </location>
</feature>
<keyword evidence="3" id="KW-0804">Transcription</keyword>
<keyword evidence="5" id="KW-0812">Transmembrane</keyword>
<keyword evidence="2" id="KW-0238">DNA-binding</keyword>
<comment type="caution">
    <text evidence="8">The sequence shown here is derived from an EMBL/GenBank/DDBJ whole genome shotgun (WGS) entry which is preliminary data.</text>
</comment>
<dbReference type="OrthoDB" id="342399at2"/>
<evidence type="ECO:0000256" key="3">
    <source>
        <dbReference type="ARBA" id="ARBA00023163"/>
    </source>
</evidence>
<protein>
    <submittedName>
        <fullName evidence="8">Helix-turn-helix domain-containing protein</fullName>
    </submittedName>
</protein>
<keyword evidence="4" id="KW-0175">Coiled coil</keyword>